<gene>
    <name evidence="2" type="ORF">KCX74_18900</name>
</gene>
<comment type="caution">
    <text evidence="2">The sequence shown here is derived from an EMBL/GenBank/DDBJ whole genome shotgun (WGS) entry which is preliminary data.</text>
</comment>
<organism evidence="2 3">
    <name type="scientific">Virgibacillus salarius</name>
    <dbReference type="NCBI Taxonomy" id="447199"/>
    <lineage>
        <taxon>Bacteria</taxon>
        <taxon>Bacillati</taxon>
        <taxon>Bacillota</taxon>
        <taxon>Bacilli</taxon>
        <taxon>Bacillales</taxon>
        <taxon>Bacillaceae</taxon>
        <taxon>Virgibacillus</taxon>
    </lineage>
</organism>
<keyword evidence="1" id="KW-0472">Membrane</keyword>
<dbReference type="EMBL" id="JAGSOT010000087">
    <property type="protein sequence ID" value="MBR7798092.1"/>
    <property type="molecule type" value="Genomic_DNA"/>
</dbReference>
<evidence type="ECO:0000313" key="3">
    <source>
        <dbReference type="Proteomes" id="UP000675284"/>
    </source>
</evidence>
<feature type="transmembrane region" description="Helical" evidence="1">
    <location>
        <begin position="13"/>
        <end position="36"/>
    </location>
</feature>
<keyword evidence="1" id="KW-0812">Transmembrane</keyword>
<keyword evidence="1" id="KW-1133">Transmembrane helix</keyword>
<dbReference type="AlphaFoldDB" id="A0A941ID66"/>
<name>A0A941ID66_9BACI</name>
<dbReference type="RefSeq" id="WP_034679653.1">
    <property type="nucleotide sequence ID" value="NZ_BAAACY010000016.1"/>
</dbReference>
<reference evidence="2" key="1">
    <citation type="submission" date="2021-04" db="EMBL/GenBank/DDBJ databases">
        <title>Isolation and polyphasic classification of algal microorganism.</title>
        <authorList>
            <person name="Wang S."/>
        </authorList>
    </citation>
    <scope>NUCLEOTIDE SEQUENCE</scope>
    <source>
        <strain evidence="2">720a</strain>
    </source>
</reference>
<evidence type="ECO:0000313" key="2">
    <source>
        <dbReference type="EMBL" id="MBR7798092.1"/>
    </source>
</evidence>
<accession>A0A941ID66</accession>
<keyword evidence="3" id="KW-1185">Reference proteome</keyword>
<sequence>MIKDLVFTDMGEIIIKLLLGQLVIIAVVWTGMAFFFSEMAEPSKVIFYLVTSWMLLLIAIIIKTWLKNRKS</sequence>
<feature type="transmembrane region" description="Helical" evidence="1">
    <location>
        <begin position="45"/>
        <end position="66"/>
    </location>
</feature>
<evidence type="ECO:0000256" key="1">
    <source>
        <dbReference type="SAM" id="Phobius"/>
    </source>
</evidence>
<proteinExistence type="predicted"/>
<protein>
    <submittedName>
        <fullName evidence="2">Uncharacterized protein</fullName>
    </submittedName>
</protein>
<dbReference type="Proteomes" id="UP000675284">
    <property type="component" value="Unassembled WGS sequence"/>
</dbReference>